<protein>
    <submittedName>
        <fullName evidence="3">Helix-turn-helix domain-containing protein</fullName>
    </submittedName>
</protein>
<proteinExistence type="predicted"/>
<reference evidence="3" key="1">
    <citation type="submission" date="2020-08" db="EMBL/GenBank/DDBJ databases">
        <title>Genome public.</title>
        <authorList>
            <person name="Liu C."/>
            <person name="Sun Q."/>
        </authorList>
    </citation>
    <scope>NUCLEOTIDE SEQUENCE</scope>
    <source>
        <strain evidence="3">NSJ-40</strain>
    </source>
</reference>
<dbReference type="Pfam" id="PF13936">
    <property type="entry name" value="HTH_38"/>
    <property type="match status" value="1"/>
</dbReference>
<keyword evidence="4" id="KW-1185">Reference proteome</keyword>
<dbReference type="Gene3D" id="1.10.10.60">
    <property type="entry name" value="Homeodomain-like"/>
    <property type="match status" value="1"/>
</dbReference>
<evidence type="ECO:0000313" key="4">
    <source>
        <dbReference type="Proteomes" id="UP000651482"/>
    </source>
</evidence>
<dbReference type="InterPro" id="IPR025246">
    <property type="entry name" value="IS30-like_HTH"/>
</dbReference>
<feature type="region of interest" description="Disordered" evidence="1">
    <location>
        <begin position="53"/>
        <end position="72"/>
    </location>
</feature>
<dbReference type="AlphaFoldDB" id="A0A926D6D8"/>
<organism evidence="3 4">
    <name type="scientific">Yeguia hominis</name>
    <dbReference type="NCBI Taxonomy" id="2763662"/>
    <lineage>
        <taxon>Bacteria</taxon>
        <taxon>Bacillati</taxon>
        <taxon>Bacillota</taxon>
        <taxon>Clostridia</taxon>
        <taxon>Eubacteriales</taxon>
        <taxon>Yeguiaceae</taxon>
        <taxon>Yeguia</taxon>
    </lineage>
</organism>
<comment type="caution">
    <text evidence="3">The sequence shown here is derived from an EMBL/GenBank/DDBJ whole genome shotgun (WGS) entry which is preliminary data.</text>
</comment>
<name>A0A926D6D8_9FIRM</name>
<evidence type="ECO:0000256" key="1">
    <source>
        <dbReference type="SAM" id="MobiDB-lite"/>
    </source>
</evidence>
<evidence type="ECO:0000313" key="3">
    <source>
        <dbReference type="EMBL" id="MBC8533245.1"/>
    </source>
</evidence>
<dbReference type="Proteomes" id="UP000651482">
    <property type="component" value="Unassembled WGS sequence"/>
</dbReference>
<evidence type="ECO:0000259" key="2">
    <source>
        <dbReference type="Pfam" id="PF13936"/>
    </source>
</evidence>
<dbReference type="EMBL" id="JACRSN010000005">
    <property type="protein sequence ID" value="MBC8533245.1"/>
    <property type="molecule type" value="Genomic_DNA"/>
</dbReference>
<accession>A0A926D6D8</accession>
<feature type="domain" description="Transposase IS30-like HTH" evidence="2">
    <location>
        <begin position="6"/>
        <end position="38"/>
    </location>
</feature>
<feature type="compositionally biased region" description="Polar residues" evidence="1">
    <location>
        <begin position="56"/>
        <end position="72"/>
    </location>
</feature>
<gene>
    <name evidence="3" type="ORF">IAG03_04360</name>
</gene>
<sequence>MEDHGAIVVMKESGFSSRTISKYLHCSPTTVSNELKRGIRPRTHSRILRKPWVQRISGTQGKQSQVPSHSQT</sequence>